<dbReference type="NCBIfam" id="TIGR04183">
    <property type="entry name" value="Por_Secre_tail"/>
    <property type="match status" value="1"/>
</dbReference>
<feature type="domain" description="Secretion system C-terminal sorting" evidence="4">
    <location>
        <begin position="384"/>
        <end position="451"/>
    </location>
</feature>
<dbReference type="InterPro" id="IPR026444">
    <property type="entry name" value="Secre_tail"/>
</dbReference>
<reference evidence="6" key="1">
    <citation type="journal article" date="2019" name="Int. J. Syst. Evol. Microbiol.">
        <title>The Global Catalogue of Microorganisms (GCM) 10K type strain sequencing project: providing services to taxonomists for standard genome sequencing and annotation.</title>
        <authorList>
            <consortium name="The Broad Institute Genomics Platform"/>
            <consortium name="The Broad Institute Genome Sequencing Center for Infectious Disease"/>
            <person name="Wu L."/>
            <person name="Ma J."/>
        </authorList>
    </citation>
    <scope>NUCLEOTIDE SEQUENCE [LARGE SCALE GENOMIC DNA]</scope>
    <source>
        <strain evidence="6">CCUG 62114</strain>
    </source>
</reference>
<dbReference type="RefSeq" id="WP_377713495.1">
    <property type="nucleotide sequence ID" value="NZ_JBHTJM010000005.1"/>
</dbReference>
<dbReference type="Pfam" id="PF18962">
    <property type="entry name" value="Por_Secre_tail"/>
    <property type="match status" value="1"/>
</dbReference>
<protein>
    <submittedName>
        <fullName evidence="5">M28 family peptidase</fullName>
    </submittedName>
</protein>
<evidence type="ECO:0000313" key="6">
    <source>
        <dbReference type="Proteomes" id="UP001596997"/>
    </source>
</evidence>
<evidence type="ECO:0000256" key="2">
    <source>
        <dbReference type="SAM" id="SignalP"/>
    </source>
</evidence>
<dbReference type="SUPFAM" id="SSF53187">
    <property type="entry name" value="Zn-dependent exopeptidases"/>
    <property type="match status" value="1"/>
</dbReference>
<keyword evidence="6" id="KW-1185">Reference proteome</keyword>
<organism evidence="5 6">
    <name type="scientific">Pseudofulvibacter geojedonensis</name>
    <dbReference type="NCBI Taxonomy" id="1123758"/>
    <lineage>
        <taxon>Bacteria</taxon>
        <taxon>Pseudomonadati</taxon>
        <taxon>Bacteroidota</taxon>
        <taxon>Flavobacteriia</taxon>
        <taxon>Flavobacteriales</taxon>
        <taxon>Flavobacteriaceae</taxon>
        <taxon>Pseudofulvibacter</taxon>
    </lineage>
</organism>
<dbReference type="PANTHER" id="PTHR12147:SF26">
    <property type="entry name" value="PEPTIDASE M28 DOMAIN-CONTAINING PROTEIN"/>
    <property type="match status" value="1"/>
</dbReference>
<accession>A0ABW3HZW4</accession>
<dbReference type="Pfam" id="PF04389">
    <property type="entry name" value="Peptidase_M28"/>
    <property type="match status" value="1"/>
</dbReference>
<dbReference type="EMBL" id="JBHTJM010000005">
    <property type="protein sequence ID" value="MFD0963114.1"/>
    <property type="molecule type" value="Genomic_DNA"/>
</dbReference>
<dbReference type="PANTHER" id="PTHR12147">
    <property type="entry name" value="METALLOPEPTIDASE M28 FAMILY MEMBER"/>
    <property type="match status" value="1"/>
</dbReference>
<gene>
    <name evidence="5" type="ORF">ACFQ1O_03740</name>
</gene>
<dbReference type="InterPro" id="IPR007484">
    <property type="entry name" value="Peptidase_M28"/>
</dbReference>
<feature type="signal peptide" evidence="2">
    <location>
        <begin position="1"/>
        <end position="18"/>
    </location>
</feature>
<feature type="domain" description="Peptidase M28" evidence="3">
    <location>
        <begin position="94"/>
        <end position="289"/>
    </location>
</feature>
<evidence type="ECO:0000313" key="5">
    <source>
        <dbReference type="EMBL" id="MFD0963114.1"/>
    </source>
</evidence>
<evidence type="ECO:0000256" key="1">
    <source>
        <dbReference type="ARBA" id="ARBA00022729"/>
    </source>
</evidence>
<feature type="chain" id="PRO_5045654384" evidence="2">
    <location>
        <begin position="19"/>
        <end position="458"/>
    </location>
</feature>
<dbReference type="Gene3D" id="3.40.630.10">
    <property type="entry name" value="Zn peptidases"/>
    <property type="match status" value="1"/>
</dbReference>
<dbReference type="Proteomes" id="UP001596997">
    <property type="component" value="Unassembled WGS sequence"/>
</dbReference>
<evidence type="ECO:0000259" key="3">
    <source>
        <dbReference type="Pfam" id="PF04389"/>
    </source>
</evidence>
<comment type="caution">
    <text evidence="5">The sequence shown here is derived from an EMBL/GenBank/DDBJ whole genome shotgun (WGS) entry which is preliminary data.</text>
</comment>
<evidence type="ECO:0000259" key="4">
    <source>
        <dbReference type="Pfam" id="PF18962"/>
    </source>
</evidence>
<sequence length="458" mass="49872">MKKLLLLLAICFLANVNAQQSILDLVNQTNNANITTLVKELSGEQATTVGGSPVTITHRVSDNDNNLAANYIKERLEATGLTVVENNYSSGGRNIIATQTGVNNPNDIYIIGAHYDSVANYCADDNASGTAAVIELARMLAPHCLDKTLIYALWDEEEIGLRGSRAHAQALKAAGANVLGVMNIDMMAFDGDDDNDFDIDVRNIAGSVAFKDQIVAVLNDTTYGFNLNVNVVNPGTGASDHGSFWNEDYSALLFGESWHNNDKTTGYHTSNDRDNLFNYPYYYEMFKLVVASMATMVNPIFINKTVAQNASNLTANETSATSYQWVDCNNSNAPIAGATNQTFAPSSSGTYAVQITKGNCTKTSDCIAFVVLSSEDYELKNITVFPNPAKELIQIEGLNDTYSNIDISIKAINGQEVLKTKLDRNKPEVNIKSLANGAYLIKLSLDNGKEKMLKFIKE</sequence>
<dbReference type="InterPro" id="IPR045175">
    <property type="entry name" value="M28_fam"/>
</dbReference>
<keyword evidence="1 2" id="KW-0732">Signal</keyword>
<proteinExistence type="predicted"/>
<name>A0ABW3HZW4_9FLAO</name>